<organism evidence="1 2">
    <name type="scientific">Sphingopyxis fribergensis</name>
    <dbReference type="NCBI Taxonomy" id="1515612"/>
    <lineage>
        <taxon>Bacteria</taxon>
        <taxon>Pseudomonadati</taxon>
        <taxon>Pseudomonadota</taxon>
        <taxon>Alphaproteobacteria</taxon>
        <taxon>Sphingomonadales</taxon>
        <taxon>Sphingomonadaceae</taxon>
        <taxon>Sphingopyxis</taxon>
    </lineage>
</organism>
<dbReference type="AlphaFoldDB" id="A0A0A7PIR5"/>
<proteinExistence type="predicted"/>
<keyword evidence="2" id="KW-1185">Reference proteome</keyword>
<dbReference type="STRING" id="1515612.SKP52_15040"/>
<dbReference type="EMBL" id="CP009122">
    <property type="protein sequence ID" value="AJA09890.1"/>
    <property type="molecule type" value="Genomic_DNA"/>
</dbReference>
<reference evidence="1 2" key="1">
    <citation type="journal article" date="2015" name="Int. J. Syst. Evol. Microbiol.">
        <title>Description of Sphingopyxis fribergensis sp. nov. - a soil bacterium with the ability to degrade styrene and phenylacetic acid.</title>
        <authorList>
            <person name="Oelschlagel M."/>
            <person name="Ruckert C."/>
            <person name="Kalinowski J."/>
            <person name="Schmidt G."/>
            <person name="Schlomann M."/>
            <person name="Tischler D."/>
        </authorList>
    </citation>
    <scope>NUCLEOTIDE SEQUENCE [LARGE SCALE GENOMIC DNA]</scope>
    <source>
        <strain evidence="1 2">Kp5.2</strain>
    </source>
</reference>
<sequence length="322" mass="36118">MLPRVDGPTATSIDWFGTSLERRFVEANVRRMSFAAVQAAPYARSVWMIKPLRYCPEKFDLLQSNCPSCGKLLGWTRSLGVSTCEHCEQPLLGFARKLPIARRAAYRDIAALVDMDDERRKNSAALLPCPFRDWRHGDIFAAVVELGALAHNADRASCRDLWRKLAAGDFSSLGDKGIFQGWDLLKGWPTAIDELLSKIIDTRRSSGNLRQVLGPIGRFCYSKSKTPLCYLVEERVGVILRELNLPLKVYSRSRALCSERTNSIAMWDAMREFNVSDKLLKRLSAGGDCLLEKSVGETGVHLFDRARLQTAVELGFVDKGYP</sequence>
<gene>
    <name evidence="1" type="ORF">SKP52_15040</name>
</gene>
<name>A0A0A7PIR5_9SPHN</name>
<dbReference type="HOGENOM" id="CLU_863067_0_0_5"/>
<dbReference type="KEGG" id="sphk:SKP52_15040"/>
<dbReference type="Proteomes" id="UP000030907">
    <property type="component" value="Chromosome"/>
</dbReference>
<accession>A0A0A7PIR5</accession>
<protein>
    <submittedName>
        <fullName evidence="1">Uncharacterized protein</fullName>
    </submittedName>
</protein>
<evidence type="ECO:0000313" key="2">
    <source>
        <dbReference type="Proteomes" id="UP000030907"/>
    </source>
</evidence>
<evidence type="ECO:0000313" key="1">
    <source>
        <dbReference type="EMBL" id="AJA09890.1"/>
    </source>
</evidence>